<comment type="subcellular location">
    <subcellularLocation>
        <location evidence="1">Cell inner membrane</location>
        <topology evidence="1">Multi-pass membrane protein</topology>
    </subcellularLocation>
</comment>
<dbReference type="OrthoDB" id="9805682at2"/>
<comment type="caution">
    <text evidence="10">The sequence shown here is derived from an EMBL/GenBank/DDBJ whole genome shotgun (WGS) entry which is preliminary data.</text>
</comment>
<comment type="similarity">
    <text evidence="2">Belongs to the GSP F family.</text>
</comment>
<dbReference type="PANTHER" id="PTHR30012:SF7">
    <property type="entry name" value="PROTEIN TRANSPORT PROTEIN HOFC HOMOLOG"/>
    <property type="match status" value="1"/>
</dbReference>
<protein>
    <submittedName>
        <fullName evidence="10">Type II secretion system F family protein</fullName>
    </submittedName>
</protein>
<evidence type="ECO:0000256" key="3">
    <source>
        <dbReference type="ARBA" id="ARBA00022475"/>
    </source>
</evidence>
<evidence type="ECO:0000256" key="6">
    <source>
        <dbReference type="ARBA" id="ARBA00022989"/>
    </source>
</evidence>
<evidence type="ECO:0000313" key="10">
    <source>
        <dbReference type="EMBL" id="TDH58438.1"/>
    </source>
</evidence>
<proteinExistence type="inferred from homology"/>
<accession>A0A4R5Q7L7</accession>
<dbReference type="FunFam" id="1.20.81.30:FF:000001">
    <property type="entry name" value="Type II secretion system protein F"/>
    <property type="match status" value="1"/>
</dbReference>
<evidence type="ECO:0000256" key="2">
    <source>
        <dbReference type="ARBA" id="ARBA00005745"/>
    </source>
</evidence>
<feature type="domain" description="Type II secretion system protein GspF" evidence="9">
    <location>
        <begin position="280"/>
        <end position="399"/>
    </location>
</feature>
<keyword evidence="6 8" id="KW-1133">Transmembrane helix</keyword>
<sequence length="409" mass="42627">MPAYRTLSIAPDGTLSRGRMEAPSEAAAIERLRRQGHMPMRAEPDAGGRPVLDAVLHAELGRGRGALRRQELADLTRELAVMLGAGQDLDHALRFVVETAASARLRKVVGQLRDLVRDGSPLAAALARQPRSFPALYVGLVRAGEAGGTLAATLDSLATLLERQRALDASVRSALIYPALLLVASIGSVALLLTHVLPQFVPLFEQSGAQLPGPTRLLMAVGDAVAAHGALGLMLLGVLFLVARQVLRLPGPRLAADRLLLRLPVVGGLAREALAARFGRTLGTLLQNGMPLDAALGVVRDTLGNRAAVAAVEAATASAKGGAGLAGPLGAARLFPLRTVHLLRLGEETAQLGPMALRAAEIHEERTRIGLQRLVSLLTPAITVVMGALVAGIVAAMLLAMLSLNDLAG</sequence>
<dbReference type="RefSeq" id="WP_133292735.1">
    <property type="nucleotide sequence ID" value="NZ_SMSJ01000121.1"/>
</dbReference>
<feature type="transmembrane region" description="Helical" evidence="8">
    <location>
        <begin position="174"/>
        <end position="197"/>
    </location>
</feature>
<evidence type="ECO:0000256" key="1">
    <source>
        <dbReference type="ARBA" id="ARBA00004429"/>
    </source>
</evidence>
<evidence type="ECO:0000313" key="11">
    <source>
        <dbReference type="Proteomes" id="UP000295096"/>
    </source>
</evidence>
<feature type="transmembrane region" description="Helical" evidence="8">
    <location>
        <begin position="217"/>
        <end position="243"/>
    </location>
</feature>
<dbReference type="Proteomes" id="UP000295096">
    <property type="component" value="Unassembled WGS sequence"/>
</dbReference>
<dbReference type="GO" id="GO:0005886">
    <property type="term" value="C:plasma membrane"/>
    <property type="evidence" value="ECO:0007669"/>
    <property type="project" value="UniProtKB-SubCell"/>
</dbReference>
<feature type="transmembrane region" description="Helical" evidence="8">
    <location>
        <begin position="374"/>
        <end position="402"/>
    </location>
</feature>
<name>A0A4R5Q7L7_9PROT</name>
<evidence type="ECO:0000256" key="7">
    <source>
        <dbReference type="ARBA" id="ARBA00023136"/>
    </source>
</evidence>
<evidence type="ECO:0000256" key="8">
    <source>
        <dbReference type="SAM" id="Phobius"/>
    </source>
</evidence>
<dbReference type="GO" id="GO:0015628">
    <property type="term" value="P:protein secretion by the type II secretion system"/>
    <property type="evidence" value="ECO:0007669"/>
    <property type="project" value="TreeGrafter"/>
</dbReference>
<dbReference type="InterPro" id="IPR042094">
    <property type="entry name" value="T2SS_GspF_sf"/>
</dbReference>
<evidence type="ECO:0000256" key="5">
    <source>
        <dbReference type="ARBA" id="ARBA00022692"/>
    </source>
</evidence>
<feature type="domain" description="Type II secretion system protein GspF" evidence="9">
    <location>
        <begin position="76"/>
        <end position="198"/>
    </location>
</feature>
<dbReference type="PANTHER" id="PTHR30012">
    <property type="entry name" value="GENERAL SECRETION PATHWAY PROTEIN"/>
    <property type="match status" value="1"/>
</dbReference>
<dbReference type="PRINTS" id="PR00812">
    <property type="entry name" value="BCTERIALGSPF"/>
</dbReference>
<keyword evidence="11" id="KW-1185">Reference proteome</keyword>
<keyword evidence="3" id="KW-1003">Cell membrane</keyword>
<organism evidence="10 11">
    <name type="scientific">Dankookia rubra</name>
    <dbReference type="NCBI Taxonomy" id="1442381"/>
    <lineage>
        <taxon>Bacteria</taxon>
        <taxon>Pseudomonadati</taxon>
        <taxon>Pseudomonadota</taxon>
        <taxon>Alphaproteobacteria</taxon>
        <taxon>Acetobacterales</taxon>
        <taxon>Roseomonadaceae</taxon>
        <taxon>Dankookia</taxon>
    </lineage>
</organism>
<dbReference type="InterPro" id="IPR018076">
    <property type="entry name" value="T2SS_GspF_dom"/>
</dbReference>
<dbReference type="Gene3D" id="1.20.81.30">
    <property type="entry name" value="Type II secretion system (T2SS), domain F"/>
    <property type="match status" value="2"/>
</dbReference>
<evidence type="ECO:0000256" key="4">
    <source>
        <dbReference type="ARBA" id="ARBA00022519"/>
    </source>
</evidence>
<dbReference type="InterPro" id="IPR003004">
    <property type="entry name" value="GspF/PilC"/>
</dbReference>
<evidence type="ECO:0000259" key="9">
    <source>
        <dbReference type="Pfam" id="PF00482"/>
    </source>
</evidence>
<reference evidence="10 11" key="1">
    <citation type="journal article" date="2016" name="J. Microbiol.">
        <title>Dankookia rubra gen. nov., sp. nov., an alphaproteobacterium isolated from sediment of a shallow stream.</title>
        <authorList>
            <person name="Kim W.H."/>
            <person name="Kim D.H."/>
            <person name="Kang K."/>
            <person name="Ahn T.Y."/>
        </authorList>
    </citation>
    <scope>NUCLEOTIDE SEQUENCE [LARGE SCALE GENOMIC DNA]</scope>
    <source>
        <strain evidence="10 11">JCM30602</strain>
    </source>
</reference>
<keyword evidence="5 8" id="KW-0812">Transmembrane</keyword>
<keyword evidence="4" id="KW-0997">Cell inner membrane</keyword>
<keyword evidence="7 8" id="KW-0472">Membrane</keyword>
<gene>
    <name evidence="10" type="ORF">E2C06_32610</name>
</gene>
<dbReference type="AlphaFoldDB" id="A0A4R5Q7L7"/>
<dbReference type="Pfam" id="PF00482">
    <property type="entry name" value="T2SSF"/>
    <property type="match status" value="2"/>
</dbReference>
<dbReference type="EMBL" id="SMSJ01000121">
    <property type="protein sequence ID" value="TDH58438.1"/>
    <property type="molecule type" value="Genomic_DNA"/>
</dbReference>